<evidence type="ECO:0000313" key="2">
    <source>
        <dbReference type="Proteomes" id="UP001358586"/>
    </source>
</evidence>
<accession>A0ABR0P1J8</accession>
<evidence type="ECO:0000313" key="1">
    <source>
        <dbReference type="EMBL" id="KAK5812039.1"/>
    </source>
</evidence>
<keyword evidence="2" id="KW-1185">Reference proteome</keyword>
<reference evidence="1 2" key="1">
    <citation type="submission" date="2023-03" db="EMBL/GenBank/DDBJ databases">
        <title>WGS of Gossypium arboreum.</title>
        <authorList>
            <person name="Yu D."/>
        </authorList>
    </citation>
    <scope>NUCLEOTIDE SEQUENCE [LARGE SCALE GENOMIC DNA]</scope>
    <source>
        <tissue evidence="1">Leaf</tissue>
    </source>
</reference>
<gene>
    <name evidence="1" type="ORF">PVK06_027434</name>
</gene>
<dbReference type="EMBL" id="JARKNE010000008">
    <property type="protein sequence ID" value="KAK5812039.1"/>
    <property type="molecule type" value="Genomic_DNA"/>
</dbReference>
<protein>
    <recommendedName>
        <fullName evidence="3">DUF4283 domain-containing protein</fullName>
    </recommendedName>
</protein>
<organism evidence="1 2">
    <name type="scientific">Gossypium arboreum</name>
    <name type="common">Tree cotton</name>
    <name type="synonym">Gossypium nanking</name>
    <dbReference type="NCBI Taxonomy" id="29729"/>
    <lineage>
        <taxon>Eukaryota</taxon>
        <taxon>Viridiplantae</taxon>
        <taxon>Streptophyta</taxon>
        <taxon>Embryophyta</taxon>
        <taxon>Tracheophyta</taxon>
        <taxon>Spermatophyta</taxon>
        <taxon>Magnoliopsida</taxon>
        <taxon>eudicotyledons</taxon>
        <taxon>Gunneridae</taxon>
        <taxon>Pentapetalae</taxon>
        <taxon>rosids</taxon>
        <taxon>malvids</taxon>
        <taxon>Malvales</taxon>
        <taxon>Malvaceae</taxon>
        <taxon>Malvoideae</taxon>
        <taxon>Gossypium</taxon>
    </lineage>
</organism>
<evidence type="ECO:0008006" key="3">
    <source>
        <dbReference type="Google" id="ProtNLM"/>
    </source>
</evidence>
<dbReference type="Proteomes" id="UP001358586">
    <property type="component" value="Chromosome 8"/>
</dbReference>
<sequence length="87" mass="9721">MENKLADLHIDEEEKEVLGIEEIAGDHEPVYDLCLVGCFITASVVHFPAVHNTLANLWHLLGGIEILDLGEKDSHLDFFIRLILKGS</sequence>
<comment type="caution">
    <text evidence="1">The sequence shown here is derived from an EMBL/GenBank/DDBJ whole genome shotgun (WGS) entry which is preliminary data.</text>
</comment>
<proteinExistence type="predicted"/>
<name>A0ABR0P1J8_GOSAR</name>